<evidence type="ECO:0000256" key="2">
    <source>
        <dbReference type="ARBA" id="ARBA00023015"/>
    </source>
</evidence>
<keyword evidence="3" id="KW-0804">Transcription</keyword>
<protein>
    <submittedName>
        <fullName evidence="6">OLC1v1010598C1</fullName>
    </submittedName>
</protein>
<keyword evidence="2" id="KW-0805">Transcription regulation</keyword>
<dbReference type="Proteomes" id="UP001161247">
    <property type="component" value="Chromosome 6"/>
</dbReference>
<comment type="subcellular location">
    <subcellularLocation>
        <location evidence="1">Nucleus</location>
    </subcellularLocation>
</comment>
<keyword evidence="4" id="KW-0539">Nucleus</keyword>
<dbReference type="Gene3D" id="4.10.280.10">
    <property type="entry name" value="Helix-loop-helix DNA-binding domain"/>
    <property type="match status" value="1"/>
</dbReference>
<evidence type="ECO:0000313" key="6">
    <source>
        <dbReference type="EMBL" id="CAI9110549.1"/>
    </source>
</evidence>
<dbReference type="SUPFAM" id="SSF47459">
    <property type="entry name" value="HLH, helix-loop-helix DNA-binding domain"/>
    <property type="match status" value="1"/>
</dbReference>
<dbReference type="InterPro" id="IPR011598">
    <property type="entry name" value="bHLH_dom"/>
</dbReference>
<name>A0AAV1DUQ9_OLDCO</name>
<feature type="domain" description="BHLH" evidence="5">
    <location>
        <begin position="170"/>
        <end position="219"/>
    </location>
</feature>
<dbReference type="InterPro" id="IPR054502">
    <property type="entry name" value="bHLH-TF_ACT-like_plant"/>
</dbReference>
<dbReference type="GO" id="GO:0005634">
    <property type="term" value="C:nucleus"/>
    <property type="evidence" value="ECO:0007669"/>
    <property type="project" value="UniProtKB-SubCell"/>
</dbReference>
<proteinExistence type="predicted"/>
<dbReference type="AlphaFoldDB" id="A0AAV1DUQ9"/>
<evidence type="ECO:0000256" key="3">
    <source>
        <dbReference type="ARBA" id="ARBA00023163"/>
    </source>
</evidence>
<evidence type="ECO:0000259" key="5">
    <source>
        <dbReference type="PROSITE" id="PS50888"/>
    </source>
</evidence>
<sequence length="344" mass="38563">MELTQTENVLLEDLILASKRETYWTTFYGGGDYQIFPSNWNSDAAFNDPDQDLASSSSSGLGLISPIELESDQYAFPHCEQISRLDGIAVPAEFDPCFDHCKQYRNLTPMTIGSGNAGMIQDVQVGLFGQGENGVCKVEEEQTVPPIMDESLSKMDLFGEQKSEVREVEKQPSKNLMAERRRRKRLNERLSMLRSIVPKVSKMDRTSILSSTIDYMKDLLDKIQKLHEESVKEKNTNLMNAMRNLTELKPDEVYAGSAPKFAVERRNLDTQIELCCASKPGLLMSTLSTLEALGLDIQQCVISCFSDFSVQATCSEVTEHRRILAPEDVKQALFRNAGYGGKCL</sequence>
<dbReference type="PROSITE" id="PS50888">
    <property type="entry name" value="BHLH"/>
    <property type="match status" value="1"/>
</dbReference>
<gene>
    <name evidence="6" type="ORF">OLC1_LOCUS18171</name>
</gene>
<dbReference type="InterPro" id="IPR051358">
    <property type="entry name" value="TF_AMS/ICE1/BHLH6-like"/>
</dbReference>
<dbReference type="InterPro" id="IPR036638">
    <property type="entry name" value="HLH_DNA-bd_sf"/>
</dbReference>
<dbReference type="Pfam" id="PF22754">
    <property type="entry name" value="bHLH-TF_ACT-like_plant"/>
    <property type="match status" value="1"/>
</dbReference>
<dbReference type="GO" id="GO:0043565">
    <property type="term" value="F:sequence-specific DNA binding"/>
    <property type="evidence" value="ECO:0007669"/>
    <property type="project" value="TreeGrafter"/>
</dbReference>
<evidence type="ECO:0000256" key="4">
    <source>
        <dbReference type="ARBA" id="ARBA00023242"/>
    </source>
</evidence>
<reference evidence="6" key="1">
    <citation type="submission" date="2023-03" db="EMBL/GenBank/DDBJ databases">
        <authorList>
            <person name="Julca I."/>
        </authorList>
    </citation>
    <scope>NUCLEOTIDE SEQUENCE</scope>
</reference>
<dbReference type="PANTHER" id="PTHR31945">
    <property type="entry name" value="TRANSCRIPTION FACTOR SCREAM2-RELATED"/>
    <property type="match status" value="1"/>
</dbReference>
<dbReference type="GO" id="GO:0046983">
    <property type="term" value="F:protein dimerization activity"/>
    <property type="evidence" value="ECO:0007669"/>
    <property type="project" value="InterPro"/>
</dbReference>
<dbReference type="SMART" id="SM00353">
    <property type="entry name" value="HLH"/>
    <property type="match status" value="1"/>
</dbReference>
<accession>A0AAV1DUQ9</accession>
<evidence type="ECO:0000256" key="1">
    <source>
        <dbReference type="ARBA" id="ARBA00004123"/>
    </source>
</evidence>
<dbReference type="GO" id="GO:0003700">
    <property type="term" value="F:DNA-binding transcription factor activity"/>
    <property type="evidence" value="ECO:0007669"/>
    <property type="project" value="TreeGrafter"/>
</dbReference>
<keyword evidence="7" id="KW-1185">Reference proteome</keyword>
<evidence type="ECO:0000313" key="7">
    <source>
        <dbReference type="Proteomes" id="UP001161247"/>
    </source>
</evidence>
<organism evidence="6 7">
    <name type="scientific">Oldenlandia corymbosa var. corymbosa</name>
    <dbReference type="NCBI Taxonomy" id="529605"/>
    <lineage>
        <taxon>Eukaryota</taxon>
        <taxon>Viridiplantae</taxon>
        <taxon>Streptophyta</taxon>
        <taxon>Embryophyta</taxon>
        <taxon>Tracheophyta</taxon>
        <taxon>Spermatophyta</taxon>
        <taxon>Magnoliopsida</taxon>
        <taxon>eudicotyledons</taxon>
        <taxon>Gunneridae</taxon>
        <taxon>Pentapetalae</taxon>
        <taxon>asterids</taxon>
        <taxon>lamiids</taxon>
        <taxon>Gentianales</taxon>
        <taxon>Rubiaceae</taxon>
        <taxon>Rubioideae</taxon>
        <taxon>Spermacoceae</taxon>
        <taxon>Hedyotis-Oldenlandia complex</taxon>
        <taxon>Oldenlandia</taxon>
    </lineage>
</organism>
<dbReference type="Pfam" id="PF00010">
    <property type="entry name" value="HLH"/>
    <property type="match status" value="1"/>
</dbReference>
<dbReference type="EMBL" id="OX459123">
    <property type="protein sequence ID" value="CAI9110549.1"/>
    <property type="molecule type" value="Genomic_DNA"/>
</dbReference>
<dbReference type="PANTHER" id="PTHR31945:SF15">
    <property type="entry name" value="TRANSCRIPTION FACTOR BHLH61-RELATED"/>
    <property type="match status" value="1"/>
</dbReference>